<evidence type="ECO:0000256" key="1">
    <source>
        <dbReference type="SAM" id="Coils"/>
    </source>
</evidence>
<dbReference type="AlphaFoldDB" id="A0AA88D9S0"/>
<dbReference type="SUPFAM" id="SSF47923">
    <property type="entry name" value="Ypt/Rab-GAP domain of gyp1p"/>
    <property type="match status" value="2"/>
</dbReference>
<sequence>MFWDVGLRFCTEYVVIKPQSAISGSRLQGCLWLCCETTARSEIPRICQYLQGREGGKEVFYEEEEERSDRWNSFLERQAESTQLTINGESKVEDNKSLHVEASEQEVDTSSEKGVGDDFSGEKPDSNDSTENVSDKEEEPTTKETKPHRIQIWTEIRPSLHAIENMMSIRVKKKSNLSKDEQDTGTGKPLPSIEEARSIKGASEEDSEDEFYDVERSDPNQDVPSSDSVSSNVGGASDVTPMESLIPWKEELEVLVRGGVPMALRGELWQAFVGIKARRVEKYYQDLLTSETNSDNKVEQGVSESESKTRGPATDATCVPEKWKGQIEKDLPRTFPGHPALDEDGRNALRRLLTAYARHNPSVGYCQAMNFFAGLLLLLMPEENAFWTLVGILDDYFDGYYSEEMIESQVDQLVFEELVRERFPKLVNHLDYLGVQVAWVTGPWFLSIFMNMLPWESVLRVWDVLLFEGNRVTLFRTALALMELYGPALVTTKDAGDAVTLLQSLAGSTFDSSQLVLTACMGYQNVHETRLQGLRNKHRPAVKAAIEERTKGLQAWKDSKGLASKLYSFKQEPKSIMIETKKGEKLVDTQTNGNLSRSESGSSNADEIMISLTGDGEIDSLPDLQEQVVWLKVELCRQLEDKRSALLRAEELETALMEMVKQDNRRQLSAKVEQLEQEVSELRQSLSDKQEQENAMLQVLMRVEQEQRVTEDARRFAEQDAEAQRYAAQVLQEKYEEATAALAEMEKRAVMAESMLEATLQYQSGQLKAQPSPRSSRPDSPSQSNQEQTQEVPARKISLLSRPFGLGWRDRNKDVVYVTVAFTTFTIVGVALQARCMNSKMCFTTFVMHLKLAASTMLTLDMCTKLYLTNQQANPTNVKETNDGKSTNPEGQDLSTDQKDTNGHQVQDKE</sequence>
<proteinExistence type="predicted"/>
<dbReference type="FunFam" id="1.10.472.80:FF:000013">
    <property type="entry name" value="TBC1 domain family member 8B"/>
    <property type="match status" value="1"/>
</dbReference>
<evidence type="ECO:0000256" key="2">
    <source>
        <dbReference type="SAM" id="MobiDB-lite"/>
    </source>
</evidence>
<name>A0AA88D9S0_FICCA</name>
<evidence type="ECO:0000259" key="4">
    <source>
        <dbReference type="PROSITE" id="PS50086"/>
    </source>
</evidence>
<gene>
    <name evidence="5" type="ORF">TIFTF001_020357</name>
</gene>
<feature type="region of interest" description="Disordered" evidence="2">
    <location>
        <begin position="173"/>
        <end position="240"/>
    </location>
</feature>
<accession>A0AA88D9S0</accession>
<dbReference type="InterPro" id="IPR035969">
    <property type="entry name" value="Rab-GAP_TBC_sf"/>
</dbReference>
<feature type="domain" description="Rab-GAP TBC" evidence="4">
    <location>
        <begin position="259"/>
        <end position="469"/>
    </location>
</feature>
<feature type="compositionally biased region" description="Basic and acidic residues" evidence="2">
    <location>
        <begin position="90"/>
        <end position="102"/>
    </location>
</feature>
<evidence type="ECO:0000256" key="3">
    <source>
        <dbReference type="SAM" id="Phobius"/>
    </source>
</evidence>
<feature type="coiled-coil region" evidence="1">
    <location>
        <begin position="658"/>
        <end position="695"/>
    </location>
</feature>
<dbReference type="InterPro" id="IPR000195">
    <property type="entry name" value="Rab-GAP-TBC_dom"/>
</dbReference>
<keyword evidence="3" id="KW-0472">Membrane</keyword>
<organism evidence="5 6">
    <name type="scientific">Ficus carica</name>
    <name type="common">Common fig</name>
    <dbReference type="NCBI Taxonomy" id="3494"/>
    <lineage>
        <taxon>Eukaryota</taxon>
        <taxon>Viridiplantae</taxon>
        <taxon>Streptophyta</taxon>
        <taxon>Embryophyta</taxon>
        <taxon>Tracheophyta</taxon>
        <taxon>Spermatophyta</taxon>
        <taxon>Magnoliopsida</taxon>
        <taxon>eudicotyledons</taxon>
        <taxon>Gunneridae</taxon>
        <taxon>Pentapetalae</taxon>
        <taxon>rosids</taxon>
        <taxon>fabids</taxon>
        <taxon>Rosales</taxon>
        <taxon>Moraceae</taxon>
        <taxon>Ficeae</taxon>
        <taxon>Ficus</taxon>
    </lineage>
</organism>
<feature type="compositionally biased region" description="Basic and acidic residues" evidence="2">
    <location>
        <begin position="133"/>
        <end position="147"/>
    </location>
</feature>
<feature type="compositionally biased region" description="Polar residues" evidence="2">
    <location>
        <begin position="874"/>
        <end position="895"/>
    </location>
</feature>
<feature type="compositionally biased region" description="Low complexity" evidence="2">
    <location>
        <begin position="770"/>
        <end position="784"/>
    </location>
</feature>
<dbReference type="PANTHER" id="PTHR47219:SF20">
    <property type="entry name" value="TBC1 DOMAIN FAMILY MEMBER 2B"/>
    <property type="match status" value="1"/>
</dbReference>
<feature type="region of interest" description="Disordered" evidence="2">
    <location>
        <begin position="292"/>
        <end position="317"/>
    </location>
</feature>
<dbReference type="Pfam" id="PF00566">
    <property type="entry name" value="RabGAP-TBC"/>
    <property type="match status" value="1"/>
</dbReference>
<feature type="coiled-coil region" evidence="1">
    <location>
        <begin position="728"/>
        <end position="755"/>
    </location>
</feature>
<feature type="transmembrane region" description="Helical" evidence="3">
    <location>
        <begin position="815"/>
        <end position="832"/>
    </location>
</feature>
<dbReference type="Gene3D" id="1.10.8.270">
    <property type="entry name" value="putative rabgap domain of human tbc1 domain family member 14 like domains"/>
    <property type="match status" value="1"/>
</dbReference>
<protein>
    <recommendedName>
        <fullName evidence="4">Rab-GAP TBC domain-containing protein</fullName>
    </recommendedName>
</protein>
<comment type="caution">
    <text evidence="5">The sequence shown here is derived from an EMBL/GenBank/DDBJ whole genome shotgun (WGS) entry which is preliminary data.</text>
</comment>
<reference evidence="5" key="1">
    <citation type="submission" date="2023-07" db="EMBL/GenBank/DDBJ databases">
        <title>draft genome sequence of fig (Ficus carica).</title>
        <authorList>
            <person name="Takahashi T."/>
            <person name="Nishimura K."/>
        </authorList>
    </citation>
    <scope>NUCLEOTIDE SEQUENCE</scope>
</reference>
<dbReference type="EMBL" id="BTGU01000036">
    <property type="protein sequence ID" value="GMN51203.1"/>
    <property type="molecule type" value="Genomic_DNA"/>
</dbReference>
<dbReference type="GO" id="GO:0031267">
    <property type="term" value="F:small GTPase binding"/>
    <property type="evidence" value="ECO:0007669"/>
    <property type="project" value="TreeGrafter"/>
</dbReference>
<feature type="region of interest" description="Disordered" evidence="2">
    <location>
        <begin position="764"/>
        <end position="794"/>
    </location>
</feature>
<keyword evidence="6" id="KW-1185">Reference proteome</keyword>
<dbReference type="PROSITE" id="PS50086">
    <property type="entry name" value="TBC_RABGAP"/>
    <property type="match status" value="1"/>
</dbReference>
<feature type="compositionally biased region" description="Low complexity" evidence="2">
    <location>
        <begin position="220"/>
        <end position="239"/>
    </location>
</feature>
<dbReference type="SMART" id="SM00164">
    <property type="entry name" value="TBC"/>
    <property type="match status" value="1"/>
</dbReference>
<dbReference type="Proteomes" id="UP001187192">
    <property type="component" value="Unassembled WGS sequence"/>
</dbReference>
<feature type="compositionally biased region" description="Basic and acidic residues" evidence="2">
    <location>
        <begin position="896"/>
        <end position="910"/>
    </location>
</feature>
<dbReference type="GO" id="GO:0005096">
    <property type="term" value="F:GTPase activator activity"/>
    <property type="evidence" value="ECO:0007669"/>
    <property type="project" value="TreeGrafter"/>
</dbReference>
<dbReference type="InterPro" id="IPR050302">
    <property type="entry name" value="Rab_GAP_TBC_domain"/>
</dbReference>
<dbReference type="PANTHER" id="PTHR47219">
    <property type="entry name" value="RAB GTPASE-ACTIVATING PROTEIN 1-LIKE"/>
    <property type="match status" value="1"/>
</dbReference>
<keyword evidence="3" id="KW-0812">Transmembrane</keyword>
<feature type="region of interest" description="Disordered" evidence="2">
    <location>
        <begin position="874"/>
        <end position="910"/>
    </location>
</feature>
<keyword evidence="3" id="KW-1133">Transmembrane helix</keyword>
<evidence type="ECO:0000313" key="5">
    <source>
        <dbReference type="EMBL" id="GMN51203.1"/>
    </source>
</evidence>
<dbReference type="Gene3D" id="1.10.472.80">
    <property type="entry name" value="Ypt/Rab-GAP domain of gyp1p, domain 3"/>
    <property type="match status" value="1"/>
</dbReference>
<evidence type="ECO:0000313" key="6">
    <source>
        <dbReference type="Proteomes" id="UP001187192"/>
    </source>
</evidence>
<keyword evidence="1" id="KW-0175">Coiled coil</keyword>
<feature type="compositionally biased region" description="Basic and acidic residues" evidence="2">
    <location>
        <begin position="110"/>
        <end position="126"/>
    </location>
</feature>
<dbReference type="FunFam" id="1.10.8.270:FF:000018">
    <property type="entry name" value="Ypt/Rab-GAP domain of gyp1p superfamily protein"/>
    <property type="match status" value="1"/>
</dbReference>
<feature type="region of interest" description="Disordered" evidence="2">
    <location>
        <begin position="86"/>
        <end position="153"/>
    </location>
</feature>